<organism evidence="2 3">
    <name type="scientific">Candidatus Wolfebacteria bacterium GW2011_GWB1_47_1</name>
    <dbReference type="NCBI Taxonomy" id="1619007"/>
    <lineage>
        <taxon>Bacteria</taxon>
        <taxon>Candidatus Wolfeibacteriota</taxon>
    </lineage>
</organism>
<accession>A0A0G4ATW9</accession>
<reference evidence="2 3" key="1">
    <citation type="journal article" date="2015" name="Nature">
        <title>rRNA introns, odd ribosomes, and small enigmatic genomes across a large radiation of phyla.</title>
        <authorList>
            <person name="Brown C.T."/>
            <person name="Hug L.A."/>
            <person name="Thomas B.C."/>
            <person name="Sharon I."/>
            <person name="Castelle C.J."/>
            <person name="Singh A."/>
            <person name="Wilkins M.J."/>
            <person name="Williams K.H."/>
            <person name="Banfield J.F."/>
        </authorList>
    </citation>
    <scope>NUCLEOTIDE SEQUENCE [LARGE SCALE GENOMIC DNA]</scope>
</reference>
<dbReference type="Proteomes" id="UP000035656">
    <property type="component" value="Chromosome"/>
</dbReference>
<dbReference type="EMBL" id="CP011209">
    <property type="protein sequence ID" value="AKM78633.1"/>
    <property type="molecule type" value="Genomic_DNA"/>
</dbReference>
<feature type="compositionally biased region" description="Basic residues" evidence="1">
    <location>
        <begin position="1"/>
        <end position="10"/>
    </location>
</feature>
<protein>
    <submittedName>
        <fullName evidence="2">Uncharacterized protein</fullName>
    </submittedName>
</protein>
<feature type="region of interest" description="Disordered" evidence="1">
    <location>
        <begin position="1"/>
        <end position="24"/>
    </location>
</feature>
<dbReference type="KEGG" id="pwo:UX70_C0001G0931"/>
<evidence type="ECO:0000256" key="1">
    <source>
        <dbReference type="SAM" id="MobiDB-lite"/>
    </source>
</evidence>
<name>A0A0G4ATW9_9BACT</name>
<evidence type="ECO:0000313" key="2">
    <source>
        <dbReference type="EMBL" id="AKM78633.1"/>
    </source>
</evidence>
<proteinExistence type="predicted"/>
<evidence type="ECO:0000313" key="3">
    <source>
        <dbReference type="Proteomes" id="UP000035656"/>
    </source>
</evidence>
<dbReference type="AlphaFoldDB" id="A0A0G4ATW9"/>
<gene>
    <name evidence="2" type="ORF">UX70_C0001G0931</name>
</gene>
<sequence length="85" mass="9321">MAKTSGKTKPRTNGGEMKRFSHKREPTPLIPTVIEVVQVQVAVPVIAVEYQHVQVAVRVLPLCMRYHPIHHPSSAPGGLGVVSYL</sequence>